<organism evidence="1 2">
    <name type="scientific">Bifidobacterium parmae</name>
    <dbReference type="NCBI Taxonomy" id="361854"/>
    <lineage>
        <taxon>Bacteria</taxon>
        <taxon>Bacillati</taxon>
        <taxon>Actinomycetota</taxon>
        <taxon>Actinomycetes</taxon>
        <taxon>Bifidobacteriales</taxon>
        <taxon>Bifidobacteriaceae</taxon>
        <taxon>Bifidobacterium</taxon>
    </lineage>
</organism>
<evidence type="ECO:0000313" key="2">
    <source>
        <dbReference type="Proteomes" id="UP000235034"/>
    </source>
</evidence>
<accession>A0A2N5IWN5</accession>
<evidence type="ECO:0000313" key="1">
    <source>
        <dbReference type="EMBL" id="PLS26376.1"/>
    </source>
</evidence>
<dbReference type="EMBL" id="NMWT01000028">
    <property type="protein sequence ID" value="PLS26376.1"/>
    <property type="molecule type" value="Genomic_DNA"/>
</dbReference>
<sequence length="221" mass="24129">MSNTDAPQWRVIIPANADIAGHQDDDVIGTETFGTDADVVTFTARQIDRTMMTLRDIAGTSGPPWISYEETGVFDDAAEALSLVRPRIDKAYDSDEYDGLLLLADALDKAVLRRSVLLYDFGVDPLVTYPTPIHPTGDRNVLIIGTDDVDVIFDTPGALWNLTHTMGGRFDMAVIRDRMDAGFRSTPAGVMLRTRMELLAETIMGYGLWCVVNGGTPTTAA</sequence>
<name>A0A2N5IWN5_9BIFI</name>
<proteinExistence type="predicted"/>
<reference evidence="1 2" key="1">
    <citation type="submission" date="2017-07" db="EMBL/GenBank/DDBJ databases">
        <title>Bifidobacterium novel species.</title>
        <authorList>
            <person name="Lugli G.A."/>
            <person name="Milani C."/>
            <person name="Duranti S."/>
            <person name="Mangifesta M."/>
        </authorList>
    </citation>
    <scope>NUCLEOTIDE SEQUENCE [LARGE SCALE GENOMIC DNA]</scope>
    <source>
        <strain evidence="1 2">77</strain>
    </source>
</reference>
<dbReference type="RefSeq" id="WP_101623007.1">
    <property type="nucleotide sequence ID" value="NZ_NMWT01000028.1"/>
</dbReference>
<gene>
    <name evidence="1" type="ORF">Uis4E_1951</name>
</gene>
<dbReference type="Proteomes" id="UP000235034">
    <property type="component" value="Unassembled WGS sequence"/>
</dbReference>
<keyword evidence="2" id="KW-1185">Reference proteome</keyword>
<comment type="caution">
    <text evidence="1">The sequence shown here is derived from an EMBL/GenBank/DDBJ whole genome shotgun (WGS) entry which is preliminary data.</text>
</comment>
<dbReference type="OrthoDB" id="9993616at2"/>
<dbReference type="AlphaFoldDB" id="A0A2N5IWN5"/>
<protein>
    <submittedName>
        <fullName evidence="1">Uncharacterized protein</fullName>
    </submittedName>
</protein>